<dbReference type="Gene3D" id="1.10.630.10">
    <property type="entry name" value="Cytochrome P450"/>
    <property type="match status" value="1"/>
</dbReference>
<evidence type="ECO:0000256" key="8">
    <source>
        <dbReference type="PIRSR" id="PIRSR602401-1"/>
    </source>
</evidence>
<dbReference type="InterPro" id="IPR036396">
    <property type="entry name" value="Cyt_P450_sf"/>
</dbReference>
<evidence type="ECO:0000256" key="6">
    <source>
        <dbReference type="ARBA" id="ARBA00023004"/>
    </source>
</evidence>
<dbReference type="Proteomes" id="UP000515160">
    <property type="component" value="Chromosome 2R"/>
</dbReference>
<evidence type="ECO:0000313" key="10">
    <source>
        <dbReference type="Proteomes" id="UP000515160"/>
    </source>
</evidence>
<dbReference type="GeneID" id="117575778"/>
<dbReference type="RefSeq" id="XP_034116036.1">
    <property type="nucleotide sequence ID" value="XM_034260145.2"/>
</dbReference>
<evidence type="ECO:0000256" key="5">
    <source>
        <dbReference type="ARBA" id="ARBA00023002"/>
    </source>
</evidence>
<dbReference type="PANTHER" id="PTHR24279">
    <property type="entry name" value="CYTOCHROME P450"/>
    <property type="match status" value="1"/>
</dbReference>
<comment type="cofactor">
    <cofactor evidence="1 8">
        <name>heme</name>
        <dbReference type="ChEBI" id="CHEBI:30413"/>
    </cofactor>
</comment>
<evidence type="ECO:0000256" key="9">
    <source>
        <dbReference type="RuleBase" id="RU000461"/>
    </source>
</evidence>
<dbReference type="OrthoDB" id="3945418at2759"/>
<dbReference type="InterPro" id="IPR002401">
    <property type="entry name" value="Cyt_P450_E_grp-I"/>
</dbReference>
<evidence type="ECO:0000256" key="4">
    <source>
        <dbReference type="ARBA" id="ARBA00022723"/>
    </source>
</evidence>
<dbReference type="PANTHER" id="PTHR24279:SF120">
    <property type="entry name" value="CYTOCHROME P450"/>
    <property type="match status" value="1"/>
</dbReference>
<dbReference type="CDD" id="cd11054">
    <property type="entry name" value="CYP24A1-like"/>
    <property type="match status" value="1"/>
</dbReference>
<dbReference type="PRINTS" id="PR00463">
    <property type="entry name" value="EP450I"/>
</dbReference>
<dbReference type="CTD" id="41272"/>
<evidence type="ECO:0000256" key="3">
    <source>
        <dbReference type="ARBA" id="ARBA00022617"/>
    </source>
</evidence>
<comment type="similarity">
    <text evidence="2 9">Belongs to the cytochrome P450 family.</text>
</comment>
<proteinExistence type="inferred from homology"/>
<name>A0A6P8XHV8_DROAB</name>
<accession>A0A6P8XHV8</accession>
<dbReference type="InterPro" id="IPR050479">
    <property type="entry name" value="CYP11_CYP27_families"/>
</dbReference>
<gene>
    <name evidence="11" type="primary">LOC117575778</name>
</gene>
<keyword evidence="7 9" id="KW-0503">Monooxygenase</keyword>
<reference evidence="11" key="1">
    <citation type="submission" date="2025-08" db="UniProtKB">
        <authorList>
            <consortium name="RefSeq"/>
        </authorList>
    </citation>
    <scope>IDENTIFICATION</scope>
    <source>
        <strain evidence="11">15112-1751.03</strain>
        <tissue evidence="11">Whole Adult</tissue>
    </source>
</reference>
<sequence length="527" mass="60183">MLSRHLNRERKICAQILQIQRALSAKSAGDLTSKYLEESKPYSEIPGPTKFNFIRSFLPGGRYKNVPVHEMFLDLSSRYGNIFRMPSVSGTDIVITLNPVDYETVFRNEGQWPYRRSFATFEYYKKVHRRDIFEGADGLTSGNGPAWGKMRTAVNPILLQPRNAKLYVNNLVQVNDEFLERIRAIRDPVTQEMPADFVEEIRRLILESIGFVSLNTRLGFLGENRDSEEVIRFIKALENILELGFILDMLPPIWKYLPEPNFKKLMRSLDTITDIANGHIQRALQRVEENAKAGRISLEPGMEMSILEKLLRVDRQTAVIIALDLFFAGADPTLVSLCGILLMLAKNPAKQSRLLEEIKGVLPDKHSQWTIESTSNLPYLRACIKEGIRMYPIGPGTLRRVPTDVVLSGYRVVAGTDVGMASNYQMANMEQYVPRVREFLPERWLRDESSSNLVGDTSTPFMYLPFGFGPRACAGKRIVDMMLEIAVARLVRNFEIGFDYPIENAFKAEFFVKPNIPFMFKFVERSV</sequence>
<organism evidence="10 11">
    <name type="scientific">Drosophila albomicans</name>
    <name type="common">Fruit fly</name>
    <dbReference type="NCBI Taxonomy" id="7291"/>
    <lineage>
        <taxon>Eukaryota</taxon>
        <taxon>Metazoa</taxon>
        <taxon>Ecdysozoa</taxon>
        <taxon>Arthropoda</taxon>
        <taxon>Hexapoda</taxon>
        <taxon>Insecta</taxon>
        <taxon>Pterygota</taxon>
        <taxon>Neoptera</taxon>
        <taxon>Endopterygota</taxon>
        <taxon>Diptera</taxon>
        <taxon>Brachycera</taxon>
        <taxon>Muscomorpha</taxon>
        <taxon>Ephydroidea</taxon>
        <taxon>Drosophilidae</taxon>
        <taxon>Drosophila</taxon>
    </lineage>
</organism>
<dbReference type="AlphaFoldDB" id="A0A6P8XHV8"/>
<dbReference type="InterPro" id="IPR001128">
    <property type="entry name" value="Cyt_P450"/>
</dbReference>
<protein>
    <submittedName>
        <fullName evidence="11">Probable cytochrome P450 12e1, mitochondrial</fullName>
    </submittedName>
</protein>
<dbReference type="FunFam" id="1.10.630.10:FF:000006">
    <property type="entry name" value="Cytochrome P450 302a1, mitochondrial"/>
    <property type="match status" value="1"/>
</dbReference>
<keyword evidence="10" id="KW-1185">Reference proteome</keyword>
<dbReference type="Pfam" id="PF00067">
    <property type="entry name" value="p450"/>
    <property type="match status" value="1"/>
</dbReference>
<evidence type="ECO:0000256" key="1">
    <source>
        <dbReference type="ARBA" id="ARBA00001971"/>
    </source>
</evidence>
<dbReference type="GO" id="GO:0004497">
    <property type="term" value="F:monooxygenase activity"/>
    <property type="evidence" value="ECO:0007669"/>
    <property type="project" value="UniProtKB-KW"/>
</dbReference>
<dbReference type="GO" id="GO:0016705">
    <property type="term" value="F:oxidoreductase activity, acting on paired donors, with incorporation or reduction of molecular oxygen"/>
    <property type="evidence" value="ECO:0007669"/>
    <property type="project" value="InterPro"/>
</dbReference>
<dbReference type="PRINTS" id="PR00385">
    <property type="entry name" value="P450"/>
</dbReference>
<dbReference type="GO" id="GO:0020037">
    <property type="term" value="F:heme binding"/>
    <property type="evidence" value="ECO:0007669"/>
    <property type="project" value="InterPro"/>
</dbReference>
<dbReference type="PROSITE" id="PS00086">
    <property type="entry name" value="CYTOCHROME_P450"/>
    <property type="match status" value="1"/>
</dbReference>
<keyword evidence="5 9" id="KW-0560">Oxidoreductase</keyword>
<dbReference type="GO" id="GO:0005506">
    <property type="term" value="F:iron ion binding"/>
    <property type="evidence" value="ECO:0007669"/>
    <property type="project" value="InterPro"/>
</dbReference>
<keyword evidence="3 8" id="KW-0349">Heme</keyword>
<dbReference type="SUPFAM" id="SSF48264">
    <property type="entry name" value="Cytochrome P450"/>
    <property type="match status" value="1"/>
</dbReference>
<evidence type="ECO:0000313" key="11">
    <source>
        <dbReference type="RefSeq" id="XP_034116036.1"/>
    </source>
</evidence>
<evidence type="ECO:0000256" key="7">
    <source>
        <dbReference type="ARBA" id="ARBA00023033"/>
    </source>
</evidence>
<feature type="binding site" description="axial binding residue" evidence="8">
    <location>
        <position position="473"/>
    </location>
    <ligand>
        <name>heme</name>
        <dbReference type="ChEBI" id="CHEBI:30413"/>
    </ligand>
    <ligandPart>
        <name>Fe</name>
        <dbReference type="ChEBI" id="CHEBI:18248"/>
    </ligandPart>
</feature>
<keyword evidence="6 8" id="KW-0408">Iron</keyword>
<keyword evidence="4 8" id="KW-0479">Metal-binding</keyword>
<dbReference type="InterPro" id="IPR017972">
    <property type="entry name" value="Cyt_P450_CS"/>
</dbReference>
<evidence type="ECO:0000256" key="2">
    <source>
        <dbReference type="ARBA" id="ARBA00010617"/>
    </source>
</evidence>